<dbReference type="EMBL" id="AE009439">
    <property type="protein sequence ID" value="AAM02776.1"/>
    <property type="molecule type" value="Genomic_DNA"/>
</dbReference>
<sequence>MILFSSSLSQYEGIELPTWRYVPPVLLAILLSSASPVAAGVAEMFHSEINEFRESLGLSPLKWSPSLARLAEQHAARMDETNELYHERCQGYNFENVARVPNTGEPTLTARLLAITVLSSPPHRWNVLEGNCEGVGVSISGDYAVLSQKISRASDDAVDVRVEVPPFHGVVSTAHRDDVEKAVLDAINREREQSGLPPLVLDKELSKRVLEELREAARTLSVTCSSGTLVILTRLQNPVEIAEDVLGVLRAVPAGRNFWVPKGRLGVAALEVTEVTMPDGNRLKLGVVWVGINVVEEMAGKNRPRRVPFPSYVAIAIPLCYLITRRQTFFTGRPQR</sequence>
<evidence type="ECO:0000313" key="3">
    <source>
        <dbReference type="Proteomes" id="UP000001826"/>
    </source>
</evidence>
<dbReference type="SUPFAM" id="SSF55797">
    <property type="entry name" value="PR-1-like"/>
    <property type="match status" value="1"/>
</dbReference>
<dbReference type="Gene3D" id="3.40.33.10">
    <property type="entry name" value="CAP"/>
    <property type="match status" value="2"/>
</dbReference>
<feature type="domain" description="SCP" evidence="1">
    <location>
        <begin position="47"/>
        <end position="143"/>
    </location>
</feature>
<dbReference type="AlphaFoldDB" id="Q8TV37"/>
<accession>Q8TV37</accession>
<dbReference type="Proteomes" id="UP000001826">
    <property type="component" value="Chromosome"/>
</dbReference>
<protein>
    <recommendedName>
        <fullName evidence="1">SCP domain-containing protein</fullName>
    </recommendedName>
</protein>
<evidence type="ECO:0000313" key="2">
    <source>
        <dbReference type="EMBL" id="AAM02776.1"/>
    </source>
</evidence>
<dbReference type="PANTHER" id="PTHR31157:SF1">
    <property type="entry name" value="SCP DOMAIN-CONTAINING PROTEIN"/>
    <property type="match status" value="1"/>
</dbReference>
<gene>
    <name evidence="2" type="ordered locus">MK1563</name>
</gene>
<dbReference type="EnsemblBacteria" id="AAM02776">
    <property type="protein sequence ID" value="AAM02776"/>
    <property type="gene ID" value="MK1563"/>
</dbReference>
<dbReference type="HOGENOM" id="CLU_825414_0_0_2"/>
<name>Q8TV37_METKA</name>
<keyword evidence="3" id="KW-1185">Reference proteome</keyword>
<dbReference type="PANTHER" id="PTHR31157">
    <property type="entry name" value="SCP DOMAIN-CONTAINING PROTEIN"/>
    <property type="match status" value="1"/>
</dbReference>
<dbReference type="PATRIC" id="fig|190192.8.peg.1725"/>
<dbReference type="InterPro" id="IPR035940">
    <property type="entry name" value="CAP_sf"/>
</dbReference>
<organism evidence="2 3">
    <name type="scientific">Methanopyrus kandleri (strain AV19 / DSM 6324 / JCM 9639 / NBRC 100938)</name>
    <dbReference type="NCBI Taxonomy" id="190192"/>
    <lineage>
        <taxon>Archaea</taxon>
        <taxon>Methanobacteriati</taxon>
        <taxon>Methanobacteriota</taxon>
        <taxon>Methanomada group</taxon>
        <taxon>Methanopyri</taxon>
        <taxon>Methanopyrales</taxon>
        <taxon>Methanopyraceae</taxon>
        <taxon>Methanopyrus</taxon>
    </lineage>
</organism>
<proteinExistence type="predicted"/>
<dbReference type="PaxDb" id="190192-MK1563"/>
<dbReference type="STRING" id="190192.MK1563"/>
<evidence type="ECO:0000259" key="1">
    <source>
        <dbReference type="Pfam" id="PF00188"/>
    </source>
</evidence>
<dbReference type="Pfam" id="PF00188">
    <property type="entry name" value="CAP"/>
    <property type="match status" value="1"/>
</dbReference>
<reference evidence="2 3" key="1">
    <citation type="journal article" date="2002" name="Proc. Natl. Acad. Sci. U.S.A.">
        <title>The complete genome of hyperthermophile Methanopyrus kandleri AV19 and monophyly of archaeal methanogens.</title>
        <authorList>
            <person name="Slesarev A.I."/>
            <person name="Mezhevaya K.V."/>
            <person name="Makarova K.S."/>
            <person name="Polushin N.N."/>
            <person name="Shcherbinina O.V."/>
            <person name="Shakhova V.V."/>
            <person name="Belova G.I."/>
            <person name="Aravind L."/>
            <person name="Natale D.A."/>
            <person name="Rogozin I.B."/>
            <person name="Tatusov R.L."/>
            <person name="Wolf Y.I."/>
            <person name="Stetter K.O."/>
            <person name="Malykh A.G."/>
            <person name="Koonin E.V."/>
            <person name="Kozyavkin S.A."/>
        </authorList>
    </citation>
    <scope>NUCLEOTIDE SEQUENCE [LARGE SCALE GENOMIC DNA]</scope>
    <source>
        <strain evidence="3">AV19 / DSM 6324 / JCM 9639 / NBRC 100938</strain>
    </source>
</reference>
<dbReference type="KEGG" id="mka:MK1563"/>
<dbReference type="CDD" id="cd05379">
    <property type="entry name" value="CAP_bacterial"/>
    <property type="match status" value="1"/>
</dbReference>
<dbReference type="InParanoid" id="Q8TV37"/>
<dbReference type="InterPro" id="IPR014044">
    <property type="entry name" value="CAP_dom"/>
</dbReference>